<evidence type="ECO:0008006" key="4">
    <source>
        <dbReference type="Google" id="ProtNLM"/>
    </source>
</evidence>
<feature type="coiled-coil region" evidence="1">
    <location>
        <begin position="1845"/>
        <end position="1875"/>
    </location>
</feature>
<evidence type="ECO:0000256" key="1">
    <source>
        <dbReference type="SAM" id="Coils"/>
    </source>
</evidence>
<reference evidence="3" key="1">
    <citation type="journal article" date="2010" name="ISME J.">
        <title>Metagenome of the Mediterranean deep chlorophyll maximum studied by direct and fosmid library 454 pyrosequencing.</title>
        <authorList>
            <person name="Ghai R."/>
            <person name="Martin-Cuadrado A.B."/>
            <person name="Molto A.G."/>
            <person name="Heredia I.G."/>
            <person name="Cabrera R."/>
            <person name="Martin J."/>
            <person name="Verdu M."/>
            <person name="Deschamps P."/>
            <person name="Moreira D."/>
            <person name="Lopez-Garcia P."/>
            <person name="Mira A."/>
            <person name="Rodriguez-Valera F."/>
        </authorList>
    </citation>
    <scope>NUCLEOTIDE SEQUENCE</scope>
</reference>
<dbReference type="Pfam" id="PF25735">
    <property type="entry name" value="Phage_L5_gp82"/>
    <property type="match status" value="1"/>
</dbReference>
<dbReference type="EMBL" id="GU943151">
    <property type="protein sequence ID" value="ADD96612.1"/>
    <property type="molecule type" value="Genomic_DNA"/>
</dbReference>
<sequence length="2124" mass="235911">MQNIYLQDYDVNLRFPDDMSDSRIDEIITRDYPEPDEKLVARFENPDTPASSLSKADHERYLQARPEMTAGRFAGMAADAFTSTAGRLLTNLPEFLKTFAMSPIEMGVSARTLAEGFARGTYDTETMGRMAEGYLMSKVEGFGGRTNDEKENQYRRFLKVKELQNVRSKIDKGDKSAWNEYMEWAGANGAKIDPEKFNQGAAEFLGEFADPSLLIPSSKIGTAIAKTTGRVTGGAVSAAGDMMSAGGRRLSDLRSSATDAVGNLASKVDEASGGIGRYAVPTGVGTAIGVGALDLGTAGMGTLAVAGIPAAMEVAGGLLRNFGDAMKVNPTRSGGLARMALNSPDTAAGYLAGKLKFLDTPVNYAGRAASGAVTGVGVGAGIGLATGGVEGLAQGIGSGGAMGAFGGTMGRFVEGATGAAKRAAQDSDLAKWLEDKSDEDRASIGRYKNRDDLIRAMDLEQVILGSTSEAEPIIRYGTDETVIGQDAQGKDITLKGGGGAYTQEGGRPVIHLNTNSDLRTLAHETFHAIARIDGFEVMVQRIKDQVGKLYKDQEIDKLINDYEKSGKLLVTDDTPGKSDRDKKFNSILEEIGAEYFANYIKGKDSNYLFKGNPIREAIRGITDRFVAGKLDRVHNTFKSDIFDTPIKQSKALNRSIDDLVRARRRSKRNINLSVDTPVRVYSDFDLKDDAIFQELVDMGAARVTATGKREMIKSKTQVKKIEAERTKTMAKVLDSVDDTGGLIRDERGNYSGLRFSRKQIDALLASDAITGTLRKALEKIKEMPDDSGLMNVLYAAATTKVKRGTRYQNLPLSNRDAILYNFIVSPETGTMRVKVADKTLLDQRVAKEFANPETQKEFSNIEEMQRDLLTYLDALSSGQTPTAEVLGSAKKRDILNKVLRVRNQKNNILVPEGTKFNEVEKNFPWRDFRLDRIVQMTARETKVNFSEDAYNRAGVNFRPRTFKPGQTAVLKPADLARFSPSPDNPNIDLRDLNNKKIQVLTTDSSGARDRNANGVAVQFRGGPGHLALYDGWGFTNINSAKAFITRLRRDGFPLVGITSMKPNNHLNSKLARRYYGLKWEELVETGKVTAREANKHIREAMKRIINSKAEKSPLTKQQMSTIAGIKTYKDFAKVFEEIPWKAAPVLYTKLDGKTLPIKQSRLKELGMDLETVANELREPAYEGIGPGTLLAIAEYGGKPPEYRPELNENYPYFVGLKEKAFLKEFTEVTNLTSRKDVATKSGKPNSAVLMGAGVVLDKLASGEVRFSPERMESLPSGEGPVLPKVEPPILQGPSANVVSLAKVKAEISKEKSPKVVDNTEIQEDMPVGLRLDIPTYERTIKAGEPVFPVAVHEKWKGKQAGKAGKVIGYTNIAAVKNPVFTVNEKAAESIKGGKAKSTIATVEGLYSKTREIPEDIDTWTQVGMNPRRHSYFYDRETGQPVIGGDVAISSGNTVFVKNPIYDSPDSFRFSPQRELDSLGMYSKAQEAIEGMQQKRGTGQQFLKAMEKAGVKAEEIEDIGLDTFLKDNPRVNKEEVLDFIKANQIEMVEVSKAKVTALAPNDGASSYWIVDTERLDNSTTQGPFDTPEEALMAKDEILNEWVKEEASNYEIQLVKNLSESEKRNFDFDPNRLDEYVIKPYDLARINSTFTDKAMAEDALFTMLEEDFDGRYRVDLNENLPETTDYTRYSSYTEPGAEPDTYTERLLTLPKVDNSPPLMHPDHPDAQASRFGPYDSSHFDQSNIVSHVRHNDRIGPDGEKILFLEEIQSDWHQEGRKEGYYHKDRKNLIREYNDYYQKGDPRQIYKRWSESLVDFEKNQDLALAWQPENEREIKAKARLMEKHKSTYQKMLEEGRELTAKINRMEELENTLDTMGETPNAPFKKSWPEFGMKRMLKLAADEGYDAIAWTRGETQNARYQLGDKVTGIDVKDYGEGNYELMVRMPNEDVFKTVETNISKEKLPDYIGKELTQRALDNMESSGEGMRNAVLEGENLRLGGKGMRGFYDDKLPKLKVWKQTKDGNGNRLKPVRKMISDDLEANYVALNDSVKKKISSQGMPRYSPEVKLNKTRDLNKRGGAIYTNERGDRAVQTSLKAGIRIYSTQGKRIGPVFKSIEKAERHLAKMGK</sequence>
<evidence type="ECO:0000313" key="3">
    <source>
        <dbReference type="EMBL" id="ADD96612.1"/>
    </source>
</evidence>
<name>D6PLL1_9ZZZZ</name>
<protein>
    <recommendedName>
        <fullName evidence="4">Large polyvalent protein associated domain-containing protein</fullName>
    </recommendedName>
</protein>
<accession>D6PLL1</accession>
<proteinExistence type="predicted"/>
<organism evidence="3">
    <name type="scientific">uncultured organism MedDCM-OCT-S12-C11</name>
    <dbReference type="NCBI Taxonomy" id="743664"/>
    <lineage>
        <taxon>unclassified sequences</taxon>
        <taxon>environmental samples</taxon>
    </lineage>
</organism>
<evidence type="ECO:0000256" key="2">
    <source>
        <dbReference type="SAM" id="MobiDB-lite"/>
    </source>
</evidence>
<dbReference type="InterPro" id="IPR058002">
    <property type="entry name" value="Gp82"/>
</dbReference>
<feature type="region of interest" description="Disordered" evidence="2">
    <location>
        <begin position="1711"/>
        <end position="1732"/>
    </location>
</feature>
<keyword evidence="1" id="KW-0175">Coiled coil</keyword>